<dbReference type="AlphaFoldDB" id="A0AAW8TYV4"/>
<organism evidence="1 2">
    <name type="scientific">Enterococcus asini</name>
    <dbReference type="NCBI Taxonomy" id="57732"/>
    <lineage>
        <taxon>Bacteria</taxon>
        <taxon>Bacillati</taxon>
        <taxon>Bacillota</taxon>
        <taxon>Bacilli</taxon>
        <taxon>Lactobacillales</taxon>
        <taxon>Enterococcaceae</taxon>
        <taxon>Enterococcus</taxon>
    </lineage>
</organism>
<dbReference type="RefSeq" id="WP_270598103.1">
    <property type="nucleotide sequence ID" value="NZ_JAQESC010000005.1"/>
</dbReference>
<protein>
    <recommendedName>
        <fullName evidence="3">Peptidyl-prolyl cis-trans isomerase</fullName>
    </recommendedName>
</protein>
<evidence type="ECO:0000313" key="1">
    <source>
        <dbReference type="EMBL" id="MDT2809592.1"/>
    </source>
</evidence>
<reference evidence="1" key="1">
    <citation type="submission" date="2023-03" db="EMBL/GenBank/DDBJ databases">
        <authorList>
            <person name="Shen W."/>
            <person name="Cai J."/>
        </authorList>
    </citation>
    <scope>NUCLEOTIDE SEQUENCE</scope>
    <source>
        <strain evidence="1">B226-2</strain>
    </source>
</reference>
<dbReference type="EMBL" id="JARQBJ010000002">
    <property type="protein sequence ID" value="MDT2809592.1"/>
    <property type="molecule type" value="Genomic_DNA"/>
</dbReference>
<evidence type="ECO:0000313" key="2">
    <source>
        <dbReference type="Proteomes" id="UP001256711"/>
    </source>
</evidence>
<sequence>MKRKFLAIPAVFLVIILLVFFVKPKELAAVNGEEVTLAELMAYGDEYANQVASQFADKYHITSYGQHFWEESYQGEQPIDALYEEAVGALVRHRVVKETAVSLKVTEEKSFQEEQKAWENAKMNLSLGQYLAAQDEQLANKIKEAWLKETPPSEKQLAQAFESLENKYKETDYAVSAIEIPGYSGELAALQKIAQQIPAQLSLTECESWWQQQLPQQLVSALTLKSAEFQKDDVYSQSLGSFLSKEEPGTVVVGDQQQFFYIVKVEGGQLLTVEEAPKLAENQYINELYKQRIAKGVKQAKVALPEKIEESFRTSYQTKN</sequence>
<evidence type="ECO:0008006" key="3">
    <source>
        <dbReference type="Google" id="ProtNLM"/>
    </source>
</evidence>
<accession>A0AAW8TYV4</accession>
<dbReference type="Proteomes" id="UP001256711">
    <property type="component" value="Unassembled WGS sequence"/>
</dbReference>
<gene>
    <name evidence="1" type="ORF">P7H43_03780</name>
</gene>
<comment type="caution">
    <text evidence="1">The sequence shown here is derived from an EMBL/GenBank/DDBJ whole genome shotgun (WGS) entry which is preliminary data.</text>
</comment>
<proteinExistence type="predicted"/>
<name>A0AAW8TYV4_9ENTE</name>